<dbReference type="InterPro" id="IPR001005">
    <property type="entry name" value="SANT/Myb"/>
</dbReference>
<dbReference type="InterPro" id="IPR017884">
    <property type="entry name" value="SANT_dom"/>
</dbReference>
<feature type="compositionally biased region" description="Low complexity" evidence="4">
    <location>
        <begin position="1085"/>
        <end position="1102"/>
    </location>
</feature>
<evidence type="ECO:0000256" key="1">
    <source>
        <dbReference type="ARBA" id="ARBA00004123"/>
    </source>
</evidence>
<dbReference type="InterPro" id="IPR009057">
    <property type="entry name" value="Homeodomain-like_sf"/>
</dbReference>
<evidence type="ECO:0000256" key="4">
    <source>
        <dbReference type="SAM" id="MobiDB-lite"/>
    </source>
</evidence>
<comment type="subcellular location">
    <subcellularLocation>
        <location evidence="1">Nucleus</location>
    </subcellularLocation>
</comment>
<feature type="region of interest" description="Disordered" evidence="4">
    <location>
        <begin position="752"/>
        <end position="771"/>
    </location>
</feature>
<organism evidence="6 7">
    <name type="scientific">Orchesella dallaii</name>
    <dbReference type="NCBI Taxonomy" id="48710"/>
    <lineage>
        <taxon>Eukaryota</taxon>
        <taxon>Metazoa</taxon>
        <taxon>Ecdysozoa</taxon>
        <taxon>Arthropoda</taxon>
        <taxon>Hexapoda</taxon>
        <taxon>Collembola</taxon>
        <taxon>Entomobryomorpha</taxon>
        <taxon>Entomobryoidea</taxon>
        <taxon>Orchesellidae</taxon>
        <taxon>Orchesellinae</taxon>
        <taxon>Orchesella</taxon>
    </lineage>
</organism>
<gene>
    <name evidence="6" type="ORF">ODALV1_LOCUS5041</name>
</gene>
<feature type="region of interest" description="Disordered" evidence="4">
    <location>
        <begin position="1085"/>
        <end position="1116"/>
    </location>
</feature>
<dbReference type="Gene3D" id="1.10.10.60">
    <property type="entry name" value="Homeodomain-like"/>
    <property type="match status" value="1"/>
</dbReference>
<keyword evidence="2" id="KW-0238">DNA-binding</keyword>
<reference evidence="6 7" key="1">
    <citation type="submission" date="2024-08" db="EMBL/GenBank/DDBJ databases">
        <authorList>
            <person name="Cucini C."/>
            <person name="Frati F."/>
        </authorList>
    </citation>
    <scope>NUCLEOTIDE SEQUENCE [LARGE SCALE GENOMIC DNA]</scope>
</reference>
<keyword evidence="3" id="KW-0539">Nucleus</keyword>
<proteinExistence type="predicted"/>
<dbReference type="InterPro" id="IPR055315">
    <property type="entry name" value="Cramped-like"/>
</dbReference>
<protein>
    <recommendedName>
        <fullName evidence="5">SANT domain-containing protein</fullName>
    </recommendedName>
</protein>
<feature type="region of interest" description="Disordered" evidence="4">
    <location>
        <begin position="1240"/>
        <end position="1290"/>
    </location>
</feature>
<feature type="region of interest" description="Disordered" evidence="4">
    <location>
        <begin position="1"/>
        <end position="32"/>
    </location>
</feature>
<dbReference type="PANTHER" id="PTHR21677">
    <property type="entry name" value="CRAMPED PROTEIN"/>
    <property type="match status" value="1"/>
</dbReference>
<evidence type="ECO:0000259" key="5">
    <source>
        <dbReference type="PROSITE" id="PS51293"/>
    </source>
</evidence>
<accession>A0ABP1PZY6</accession>
<keyword evidence="7" id="KW-1185">Reference proteome</keyword>
<feature type="domain" description="SANT" evidence="5">
    <location>
        <begin position="124"/>
        <end position="185"/>
    </location>
</feature>
<dbReference type="PANTHER" id="PTHR21677:SF1">
    <property type="entry name" value="PROTEIN CRAMPED-LIKE"/>
    <property type="match status" value="1"/>
</dbReference>
<feature type="compositionally biased region" description="Polar residues" evidence="4">
    <location>
        <begin position="752"/>
        <end position="769"/>
    </location>
</feature>
<evidence type="ECO:0000313" key="7">
    <source>
        <dbReference type="Proteomes" id="UP001642540"/>
    </source>
</evidence>
<dbReference type="PROSITE" id="PS51293">
    <property type="entry name" value="SANT"/>
    <property type="match status" value="1"/>
</dbReference>
<evidence type="ECO:0000313" key="6">
    <source>
        <dbReference type="EMBL" id="CAL8081852.1"/>
    </source>
</evidence>
<dbReference type="SMART" id="SM00717">
    <property type="entry name" value="SANT"/>
    <property type="match status" value="1"/>
</dbReference>
<feature type="compositionally biased region" description="Low complexity" evidence="4">
    <location>
        <begin position="1203"/>
        <end position="1214"/>
    </location>
</feature>
<feature type="region of interest" description="Disordered" evidence="4">
    <location>
        <begin position="1175"/>
        <end position="1214"/>
    </location>
</feature>
<dbReference type="EMBL" id="CAXLJM020000015">
    <property type="protein sequence ID" value="CAL8081852.1"/>
    <property type="molecule type" value="Genomic_DNA"/>
</dbReference>
<dbReference type="SUPFAM" id="SSF46689">
    <property type="entry name" value="Homeodomain-like"/>
    <property type="match status" value="1"/>
</dbReference>
<name>A0ABP1PZY6_9HEXA</name>
<sequence length="1290" mass="141918">MGKRKRSGSFSKYDDGAKRSDDGDSQEEMDGETLVVHKGNIINGIRYSARVQEKQEKLRREASPSKQIIADSTTSPAIIVPCQSTTKVSIGEDLPEICPVENTFIPHVISMSGEKKKKRTWELWSQEDKQLFFEALNEFGKDFDAIQTYLASKLKPRSKGSCAQAVPKNKDQVRHFYYRTWNKISKYLTFPKDMKKAFQELYGLINYGELRKKQRVLSSKTAVKLSELVERGTTTIKVRGKTFRIKTPVCRALKRLNQLEDVDHVRIPCKLCVELIPHDGSTWSSIQRVSHNPRVKVYVPLQRSLASLIVYFEERWKTDESRLKEEFSLTMFGKPRTRLRFIPMENRDLCVPVYKFSETTSATKISLSAFVQNCLYQEQKPDAMLVSKTIKRKPKLSMDADVAQCAVNMNMRDSDYFAAETDASDVDGCEGGPENQFRITLRRDKTDFFMYGAKSHELYTDHDNSEHPVNFWSVHEENANAATETDAAETDYGFDENIPSPTECDDNTGDEDCMEPIMLYGSRDPDCREEKQCTCVFRSTSETEELGGAEKQERQCTCGAEKSGEIEDIPCRFLDSETIAKGWTSEEAGTITLGEIYLMIGKSDKLCFEYMWDKCEEDRQQEDRARNLVDKLVGVARHLKKKKTTRAKTSTSVGVVCNTAPQLCAKCNCKIESPGSVDGEHCSYISASVTKEFSEFPQFDSPVAISTMLQNSDSPEENKITLHAGTPSTDPDSPIAIEITKHEEHIVERSVSTKVEQQEAHPSTFQMESETVLPKKEELIGSPNTNLLSSTDSIISPDTISNPSNVCSSQPTIISQSGIVEISPVLPNSSNDIIDSTIIRTGPTITATHISASPTIIRSVAITTSCLTDSQKAALVGCHSTITPVATATTTVLVGEPLFAGIATEPASYVTIQQCTPATVTSITQVPQETKFRRPADVPILMKPCSDDRSTNEDGTVKLNVPKPFLDLPKGNRRIGRRPAWKQRVIIPRMLPLLPKPDESMMATLITLPPVVATGLSVVPVSAESLTSITAIPVTTDVCLSEATLVCPTVTLSSSVAATVSSTLTSVPLNTDQALSSTSLISTGTTSSLGTTSMKNSSSSHSIAPKGNSSSDKISPSKCIEDACLPSSSRSVSGFEETLDNLSLSSFMDISIPESTRFIASDLRLEELEYSNSSMSLGGMLDESPSKSNRDTTLLETPKKQNSNDSQISLSSPPSLTPLCSLDSNWPPMNEGSDIFMGGMFGGHESNGGNNNSEDISEAGDLCFQTGMGESLGFDSKLGDFTTDDSENKD</sequence>
<feature type="compositionally biased region" description="Basic and acidic residues" evidence="4">
    <location>
        <begin position="12"/>
        <end position="22"/>
    </location>
</feature>
<evidence type="ECO:0000256" key="2">
    <source>
        <dbReference type="ARBA" id="ARBA00023125"/>
    </source>
</evidence>
<comment type="caution">
    <text evidence="6">The sequence shown here is derived from an EMBL/GenBank/DDBJ whole genome shotgun (WGS) entry which is preliminary data.</text>
</comment>
<evidence type="ECO:0000256" key="3">
    <source>
        <dbReference type="ARBA" id="ARBA00023242"/>
    </source>
</evidence>
<dbReference type="Proteomes" id="UP001642540">
    <property type="component" value="Unassembled WGS sequence"/>
</dbReference>